<feature type="chain" id="PRO_5047383129" evidence="13">
    <location>
        <begin position="44"/>
        <end position="770"/>
    </location>
</feature>
<evidence type="ECO:0000256" key="12">
    <source>
        <dbReference type="SAM" id="MobiDB-lite"/>
    </source>
</evidence>
<evidence type="ECO:0000256" key="4">
    <source>
        <dbReference type="ARBA" id="ARBA00022452"/>
    </source>
</evidence>
<feature type="compositionally biased region" description="Basic residues" evidence="12">
    <location>
        <begin position="1"/>
        <end position="10"/>
    </location>
</feature>
<evidence type="ECO:0000259" key="15">
    <source>
        <dbReference type="Pfam" id="PF07715"/>
    </source>
</evidence>
<protein>
    <submittedName>
        <fullName evidence="16">TonB-dependent receptor</fullName>
    </submittedName>
</protein>
<evidence type="ECO:0000256" key="6">
    <source>
        <dbReference type="ARBA" id="ARBA00023077"/>
    </source>
</evidence>
<keyword evidence="17" id="KW-1185">Reference proteome</keyword>
<dbReference type="Gene3D" id="2.40.170.20">
    <property type="entry name" value="TonB-dependent receptor, beta-barrel domain"/>
    <property type="match status" value="1"/>
</dbReference>
<dbReference type="InterPro" id="IPR037066">
    <property type="entry name" value="Plug_dom_sf"/>
</dbReference>
<keyword evidence="7 10" id="KW-0472">Membrane</keyword>
<feature type="signal peptide" evidence="13">
    <location>
        <begin position="1"/>
        <end position="43"/>
    </location>
</feature>
<organism evidence="16 17">
    <name type="scientific">Hydrogenophaga defluvii</name>
    <dbReference type="NCBI Taxonomy" id="249410"/>
    <lineage>
        <taxon>Bacteria</taxon>
        <taxon>Pseudomonadati</taxon>
        <taxon>Pseudomonadota</taxon>
        <taxon>Betaproteobacteria</taxon>
        <taxon>Burkholderiales</taxon>
        <taxon>Comamonadaceae</taxon>
        <taxon>Hydrogenophaga</taxon>
    </lineage>
</organism>
<dbReference type="RefSeq" id="WP_382200416.1">
    <property type="nucleotide sequence ID" value="NZ_JBHTBZ010000020.1"/>
</dbReference>
<evidence type="ECO:0000256" key="10">
    <source>
        <dbReference type="PROSITE-ProRule" id="PRU01360"/>
    </source>
</evidence>
<evidence type="ECO:0000259" key="14">
    <source>
        <dbReference type="Pfam" id="PF00593"/>
    </source>
</evidence>
<feature type="domain" description="TonB-dependent receptor-like beta-barrel" evidence="14">
    <location>
        <begin position="270"/>
        <end position="740"/>
    </location>
</feature>
<dbReference type="Pfam" id="PF00593">
    <property type="entry name" value="TonB_dep_Rec_b-barrel"/>
    <property type="match status" value="1"/>
</dbReference>
<comment type="subcellular location">
    <subcellularLocation>
        <location evidence="1 10">Cell outer membrane</location>
        <topology evidence="1 10">Multi-pass membrane protein</topology>
    </subcellularLocation>
</comment>
<name>A0ABW2SCD3_9BURK</name>
<keyword evidence="4 10" id="KW-1134">Transmembrane beta strand</keyword>
<dbReference type="EMBL" id="JBHTBZ010000020">
    <property type="protein sequence ID" value="MFC7460818.1"/>
    <property type="molecule type" value="Genomic_DNA"/>
</dbReference>
<evidence type="ECO:0000256" key="1">
    <source>
        <dbReference type="ARBA" id="ARBA00004571"/>
    </source>
</evidence>
<evidence type="ECO:0000256" key="3">
    <source>
        <dbReference type="ARBA" id="ARBA00022448"/>
    </source>
</evidence>
<dbReference type="PROSITE" id="PS52016">
    <property type="entry name" value="TONB_DEPENDENT_REC_3"/>
    <property type="match status" value="1"/>
</dbReference>
<gene>
    <name evidence="16" type="ORF">ACFQU0_10305</name>
</gene>
<dbReference type="Pfam" id="PF07715">
    <property type="entry name" value="Plug"/>
    <property type="match status" value="1"/>
</dbReference>
<accession>A0ABW2SCD3</accession>
<dbReference type="InterPro" id="IPR036942">
    <property type="entry name" value="Beta-barrel_TonB_sf"/>
</dbReference>
<evidence type="ECO:0000256" key="5">
    <source>
        <dbReference type="ARBA" id="ARBA00022692"/>
    </source>
</evidence>
<dbReference type="InterPro" id="IPR012910">
    <property type="entry name" value="Plug_dom"/>
</dbReference>
<evidence type="ECO:0000313" key="16">
    <source>
        <dbReference type="EMBL" id="MFC7460818.1"/>
    </source>
</evidence>
<feature type="region of interest" description="Disordered" evidence="12">
    <location>
        <begin position="1"/>
        <end position="24"/>
    </location>
</feature>
<evidence type="ECO:0000256" key="2">
    <source>
        <dbReference type="ARBA" id="ARBA00009810"/>
    </source>
</evidence>
<dbReference type="PANTHER" id="PTHR32552:SF83">
    <property type="entry name" value="BLR3904 PROTEIN"/>
    <property type="match status" value="1"/>
</dbReference>
<dbReference type="Proteomes" id="UP001596457">
    <property type="component" value="Unassembled WGS sequence"/>
</dbReference>
<evidence type="ECO:0000313" key="17">
    <source>
        <dbReference type="Proteomes" id="UP001596457"/>
    </source>
</evidence>
<keyword evidence="5 10" id="KW-0812">Transmembrane</keyword>
<comment type="caution">
    <text evidence="16">The sequence shown here is derived from an EMBL/GenBank/DDBJ whole genome shotgun (WGS) entry which is preliminary data.</text>
</comment>
<sequence>MSRKKTRRNTHAAPARPAATLSPSPMLLPLGAMLLVGSMSAMAQTAPAPQNAATLSTVTVKEQAEAPEGKDAVRATQSTIGKGNQQLRDIPQSVTVVTERLIDDRNLDTVKEALKNTAGISFLAAEGGEEDIRLRGFALQATGDLFIDGMRDPAIYDRDTFNMDRMELLRGSASMLFGRGSTGGAVNQVSKTPRLIDEHQVDVTVGSHAYRRVTGDFNLKTGDSAALRLNAMATTAKNDGTGRSLDKKGVAATYRWGIGERDEFQASLFHLDNNNGINYGIPFITPDTGAPATDRRLLPLDPANYYGAASDYNNSGGTILGFAHTHRFGHESELKTQFRYGDFNRDQRSGAIRLAGAAQQPGGVATTLENFGPGTVFTRGTHLKVQDMKNVHLQSDFSNKFEALGVKHQLMAGVDYSRERKVVYAARNAAQGGVNITKPTTTAGTPNDGAWVDESTRVFGVGNEYVATGFGAYVQDVVQVAPHWKLVGGLRYDNLQGDYDSHGIPTNAPGPITTSSYRMKVSELSQRAGVLFQPNELHSFHFSAGTSFNTSGDAYSLGASNVDTPPEKSINIELGAKLDSADKRFTTRLALFRSTKLNERNTDPDLPIVTLSGKRHVAGFEADISGRLTPKWEVFGSYMWLPVAKVDRAAPCPATGGCSQATIGDRVGDRPSLTPVHSGTVWTTYQLTPKLRVGGGLNFRGKQAPTRAAFNVPSYVTADLMAEYKFDFDKIVLKANLSNITNKLYADQLYPAHYIPGAGRMLQVTASFKF</sequence>
<proteinExistence type="inferred from homology"/>
<keyword evidence="8 16" id="KW-0675">Receptor</keyword>
<evidence type="ECO:0000256" key="7">
    <source>
        <dbReference type="ARBA" id="ARBA00023136"/>
    </source>
</evidence>
<keyword evidence="3 10" id="KW-0813">Transport</keyword>
<dbReference type="CDD" id="cd01347">
    <property type="entry name" value="ligand_gated_channel"/>
    <property type="match status" value="1"/>
</dbReference>
<reference evidence="17" key="1">
    <citation type="journal article" date="2019" name="Int. J. Syst. Evol. Microbiol.">
        <title>The Global Catalogue of Microorganisms (GCM) 10K type strain sequencing project: providing services to taxonomists for standard genome sequencing and annotation.</title>
        <authorList>
            <consortium name="The Broad Institute Genomics Platform"/>
            <consortium name="The Broad Institute Genome Sequencing Center for Infectious Disease"/>
            <person name="Wu L."/>
            <person name="Ma J."/>
        </authorList>
    </citation>
    <scope>NUCLEOTIDE SEQUENCE [LARGE SCALE GENOMIC DNA]</scope>
    <source>
        <strain evidence="17">CCUG 53903</strain>
    </source>
</reference>
<evidence type="ECO:0000256" key="9">
    <source>
        <dbReference type="ARBA" id="ARBA00023237"/>
    </source>
</evidence>
<keyword evidence="6 11" id="KW-0798">TonB box</keyword>
<dbReference type="InterPro" id="IPR010105">
    <property type="entry name" value="TonB_sidphr_rcpt"/>
</dbReference>
<evidence type="ECO:0000256" key="11">
    <source>
        <dbReference type="RuleBase" id="RU003357"/>
    </source>
</evidence>
<dbReference type="Gene3D" id="2.170.130.10">
    <property type="entry name" value="TonB-dependent receptor, plug domain"/>
    <property type="match status" value="1"/>
</dbReference>
<comment type="similarity">
    <text evidence="2 10 11">Belongs to the TonB-dependent receptor family.</text>
</comment>
<dbReference type="NCBIfam" id="TIGR01783">
    <property type="entry name" value="TonB-siderophor"/>
    <property type="match status" value="1"/>
</dbReference>
<keyword evidence="13" id="KW-0732">Signal</keyword>
<feature type="domain" description="TonB-dependent receptor plug" evidence="15">
    <location>
        <begin position="87"/>
        <end position="185"/>
    </location>
</feature>
<keyword evidence="9 10" id="KW-0998">Cell outer membrane</keyword>
<dbReference type="InterPro" id="IPR039426">
    <property type="entry name" value="TonB-dep_rcpt-like"/>
</dbReference>
<dbReference type="InterPro" id="IPR000531">
    <property type="entry name" value="Beta-barrel_TonB"/>
</dbReference>
<dbReference type="SUPFAM" id="SSF56935">
    <property type="entry name" value="Porins"/>
    <property type="match status" value="1"/>
</dbReference>
<evidence type="ECO:0000256" key="13">
    <source>
        <dbReference type="SAM" id="SignalP"/>
    </source>
</evidence>
<evidence type="ECO:0000256" key="8">
    <source>
        <dbReference type="ARBA" id="ARBA00023170"/>
    </source>
</evidence>
<dbReference type="PANTHER" id="PTHR32552">
    <property type="entry name" value="FERRICHROME IRON RECEPTOR-RELATED"/>
    <property type="match status" value="1"/>
</dbReference>